<evidence type="ECO:0000313" key="2">
    <source>
        <dbReference type="EMBL" id="ATX70464.1"/>
    </source>
</evidence>
<sequence>MKKLLKLFFSLTITTPAALTVACGGDNRADTLTIYADGENDAKALQIIGEDFLKEYGLDGFKIKSQPVDMKSISSLMVSNPRMVKTDLYNMPHDYIGNLHSTKAMTNLNDIKLDGTASKDLSGLGVKIEDKKMIAPNGKVMATEWGDFVDTVKAAWNSADDDTYGKPVSKTAIDDIAIYENQQGKNVDLIISDHQHSKLTWQKLTWKKWETYKKQFQLQKLILMVHLILMLVN</sequence>
<evidence type="ECO:0000313" key="3">
    <source>
        <dbReference type="Proteomes" id="UP000231179"/>
    </source>
</evidence>
<feature type="chain" id="PRO_5014629317" evidence="1">
    <location>
        <begin position="20"/>
        <end position="233"/>
    </location>
</feature>
<protein>
    <submittedName>
        <fullName evidence="2">Uncharacterized protein</fullName>
    </submittedName>
</protein>
<name>A0A2K8KLT8_9MOLU</name>
<dbReference type="PROSITE" id="PS51257">
    <property type="entry name" value="PROKAR_LIPOPROTEIN"/>
    <property type="match status" value="1"/>
</dbReference>
<dbReference type="AlphaFoldDB" id="A0A2K8KLT8"/>
<dbReference type="RefSeq" id="WP_100254031.1">
    <property type="nucleotide sequence ID" value="NZ_CP024870.1"/>
</dbReference>
<keyword evidence="3" id="KW-1185">Reference proteome</keyword>
<reference evidence="2 3" key="1">
    <citation type="submission" date="2017-11" db="EMBL/GenBank/DDBJ databases">
        <title>Complete genome sequence of Spiroplasma clarkii CN-5 (DSM 19994).</title>
        <authorList>
            <person name="Tsai Y.-M."/>
            <person name="Chang A."/>
            <person name="Lo W.-S."/>
            <person name="Kuo C.-H."/>
        </authorList>
    </citation>
    <scope>NUCLEOTIDE SEQUENCE [LARGE SCALE GENOMIC DNA]</scope>
    <source>
        <strain evidence="2 3">CN-5</strain>
    </source>
</reference>
<evidence type="ECO:0000256" key="1">
    <source>
        <dbReference type="SAM" id="SignalP"/>
    </source>
</evidence>
<organism evidence="2 3">
    <name type="scientific">Spiroplasma clarkii</name>
    <dbReference type="NCBI Taxonomy" id="2139"/>
    <lineage>
        <taxon>Bacteria</taxon>
        <taxon>Bacillati</taxon>
        <taxon>Mycoplasmatota</taxon>
        <taxon>Mollicutes</taxon>
        <taxon>Entomoplasmatales</taxon>
        <taxon>Spiroplasmataceae</taxon>
        <taxon>Spiroplasma</taxon>
    </lineage>
</organism>
<accession>A0A2K8KLT8</accession>
<gene>
    <name evidence="2" type="ORF">SCLAR_v1c01330</name>
</gene>
<dbReference type="Proteomes" id="UP000231179">
    <property type="component" value="Chromosome"/>
</dbReference>
<feature type="signal peptide" evidence="1">
    <location>
        <begin position="1"/>
        <end position="19"/>
    </location>
</feature>
<dbReference type="EMBL" id="CP024870">
    <property type="protein sequence ID" value="ATX70464.1"/>
    <property type="molecule type" value="Genomic_DNA"/>
</dbReference>
<keyword evidence="1" id="KW-0732">Signal</keyword>
<proteinExistence type="predicted"/>